<dbReference type="Pfam" id="PF17906">
    <property type="entry name" value="HTH_48"/>
    <property type="match status" value="1"/>
</dbReference>
<dbReference type="InterPro" id="IPR041426">
    <property type="entry name" value="Mos1_HTH"/>
</dbReference>
<dbReference type="PANTHER" id="PTHR46060:SF1">
    <property type="entry name" value="MARINER MOS1 TRANSPOSASE-LIKE PROTEIN"/>
    <property type="match status" value="1"/>
</dbReference>
<evidence type="ECO:0000313" key="3">
    <source>
        <dbReference type="Proteomes" id="UP000053825"/>
    </source>
</evidence>
<name>A0A0L7QZY5_9HYME</name>
<feature type="domain" description="Mos1 transposase HTH" evidence="1">
    <location>
        <begin position="2"/>
        <end position="43"/>
    </location>
</feature>
<reference evidence="2 3" key="1">
    <citation type="submission" date="2015-07" db="EMBL/GenBank/DDBJ databases">
        <title>The genome of Habropoda laboriosa.</title>
        <authorList>
            <person name="Pan H."/>
            <person name="Kapheim K."/>
        </authorList>
    </citation>
    <scope>NUCLEOTIDE SEQUENCE [LARGE SCALE GENOMIC DNA]</scope>
    <source>
        <strain evidence="2">0110345459</strain>
    </source>
</reference>
<accession>A0A0L7QZY5</accession>
<keyword evidence="3" id="KW-1185">Reference proteome</keyword>
<dbReference type="AlphaFoldDB" id="A0A0L7QZY5"/>
<dbReference type="STRING" id="597456.A0A0L7QZY5"/>
<proteinExistence type="predicted"/>
<dbReference type="PANTHER" id="PTHR46060">
    <property type="entry name" value="MARINER MOS1 TRANSPOSASE-LIKE PROTEIN"/>
    <property type="match status" value="1"/>
</dbReference>
<organism evidence="2 3">
    <name type="scientific">Habropoda laboriosa</name>
    <dbReference type="NCBI Taxonomy" id="597456"/>
    <lineage>
        <taxon>Eukaryota</taxon>
        <taxon>Metazoa</taxon>
        <taxon>Ecdysozoa</taxon>
        <taxon>Arthropoda</taxon>
        <taxon>Hexapoda</taxon>
        <taxon>Insecta</taxon>
        <taxon>Pterygota</taxon>
        <taxon>Neoptera</taxon>
        <taxon>Endopterygota</taxon>
        <taxon>Hymenoptera</taxon>
        <taxon>Apocrita</taxon>
        <taxon>Aculeata</taxon>
        <taxon>Apoidea</taxon>
        <taxon>Anthophila</taxon>
        <taxon>Apidae</taxon>
        <taxon>Habropoda</taxon>
    </lineage>
</organism>
<evidence type="ECO:0000259" key="1">
    <source>
        <dbReference type="Pfam" id="PF17906"/>
    </source>
</evidence>
<dbReference type="EMBL" id="KQ414675">
    <property type="protein sequence ID" value="KOC64116.1"/>
    <property type="molecule type" value="Genomic_DNA"/>
</dbReference>
<dbReference type="InterPro" id="IPR052709">
    <property type="entry name" value="Transposase-MT_Hybrid"/>
</dbReference>
<dbReference type="Proteomes" id="UP000053825">
    <property type="component" value="Unassembled WGS sequence"/>
</dbReference>
<gene>
    <name evidence="2" type="ORF">WH47_01684</name>
</gene>
<evidence type="ECO:0000313" key="2">
    <source>
        <dbReference type="EMBL" id="KOC64116.1"/>
    </source>
</evidence>
<protein>
    <recommendedName>
        <fullName evidence="1">Mos1 transposase HTH domain-containing protein</fullName>
    </recommendedName>
</protein>
<sequence length="125" mass="14649">MIRFLWAKKCSGTEIYRQLCDVYGTNKISRQAIGKWCILFENGRANIEGDYREGRPSTVTTNVNVERVKQLIETNRRVIVCEIADELGISYRGVHHIITDYLILKRRRPTYDSRMAVASWTEFFK</sequence>